<dbReference type="Proteomes" id="UP000264883">
    <property type="component" value="Chromosome"/>
</dbReference>
<sequence>MKVKKILSLICSVVIAAGLFAGCNSSEGNKGQAGDNEKPAVLTTLLESSQGWVRNFNPYNKPAQFVEGFMYEPLVIFDANNGGKEVMWLAEDIISEEDNKTLIVKVRQGVKWSDGEDFNADDVVFTFTYPKDHPDIDTSGNWSGDNPKLESVEKLDDYTVKIVASTPNVFHRKDIFFQNWMVPEHVFSKISDPATAVLEEPVVTGAFSEVKDFTPEMVVLGRNPNYWKADDLEVDELRIPQFDGNDAALALLEDGNIDWAYIMIPDIEKTYVKGDAHKKYWYGKNDGMRLTFNYMTKNENNKKAFESVDFRRAVSLATDRKTINESAAFGYLSDEVPTVTGLPSMLSSYINEEAQTLSDPYTKFDLEKAAKILDEAGFVDKDGDGYRDNPDGTPIKFEIISPAGWTDWNDGAQIIAEHLQKIGINAINAPKELGVVIEAWGTGEFDMLYTAYGQNTNIWKYYFDTIGDQARFLTSTWWSTCQNNYKNDEMTALIEELAVADEERQAEIIATIEKFFAENMINVPILFNGKWHIYNDSRFTGWTVEEGKGPDPANCIHDSKILQLLELKPVK</sequence>
<dbReference type="EMBL" id="CP016786">
    <property type="protein sequence ID" value="ASW42875.1"/>
    <property type="molecule type" value="Genomic_DNA"/>
</dbReference>
<dbReference type="PIRSF" id="PIRSF002741">
    <property type="entry name" value="MppA"/>
    <property type="match status" value="1"/>
</dbReference>
<keyword evidence="5" id="KW-1185">Reference proteome</keyword>
<dbReference type="CDD" id="cd08509">
    <property type="entry name" value="PBP2_TmCBP_oligosaccharides_like"/>
    <property type="match status" value="1"/>
</dbReference>
<dbReference type="RefSeq" id="WP_119865013.1">
    <property type="nucleotide sequence ID" value="NZ_CP016786.1"/>
</dbReference>
<dbReference type="Gene3D" id="3.40.190.10">
    <property type="entry name" value="Periplasmic binding protein-like II"/>
    <property type="match status" value="1"/>
</dbReference>
<name>A0A343JBG7_9CLOT</name>
<dbReference type="InterPro" id="IPR000914">
    <property type="entry name" value="SBP_5_dom"/>
</dbReference>
<proteinExistence type="predicted"/>
<dbReference type="GO" id="GO:1904680">
    <property type="term" value="F:peptide transmembrane transporter activity"/>
    <property type="evidence" value="ECO:0007669"/>
    <property type="project" value="TreeGrafter"/>
</dbReference>
<feature type="chain" id="PRO_5038775419" description="Solute-binding protein family 5 domain-containing protein" evidence="2">
    <location>
        <begin position="22"/>
        <end position="571"/>
    </location>
</feature>
<dbReference type="PANTHER" id="PTHR30290:SF38">
    <property type="entry name" value="D,D-DIPEPTIDE-BINDING PERIPLASMIC PROTEIN DDPA-RELATED"/>
    <property type="match status" value="1"/>
</dbReference>
<dbReference type="InterPro" id="IPR039424">
    <property type="entry name" value="SBP_5"/>
</dbReference>
<dbReference type="KEGG" id="cia:BEN51_05140"/>
<dbReference type="Gene3D" id="3.90.76.10">
    <property type="entry name" value="Dipeptide-binding Protein, Domain 1"/>
    <property type="match status" value="1"/>
</dbReference>
<evidence type="ECO:0000313" key="5">
    <source>
        <dbReference type="Proteomes" id="UP000264883"/>
    </source>
</evidence>
<feature type="domain" description="Solute-binding protein family 5" evidence="3">
    <location>
        <begin position="86"/>
        <end position="466"/>
    </location>
</feature>
<dbReference type="InterPro" id="IPR030678">
    <property type="entry name" value="Peptide/Ni-bd"/>
</dbReference>
<accession>A0A343JBG7</accession>
<dbReference type="GO" id="GO:0030288">
    <property type="term" value="C:outer membrane-bounded periplasmic space"/>
    <property type="evidence" value="ECO:0007669"/>
    <property type="project" value="TreeGrafter"/>
</dbReference>
<dbReference type="PROSITE" id="PS51257">
    <property type="entry name" value="PROKAR_LIPOPROTEIN"/>
    <property type="match status" value="1"/>
</dbReference>
<dbReference type="AlphaFoldDB" id="A0A343JBG7"/>
<dbReference type="OrthoDB" id="9772924at2"/>
<dbReference type="PANTHER" id="PTHR30290">
    <property type="entry name" value="PERIPLASMIC BINDING COMPONENT OF ABC TRANSPORTER"/>
    <property type="match status" value="1"/>
</dbReference>
<evidence type="ECO:0000256" key="1">
    <source>
        <dbReference type="ARBA" id="ARBA00022729"/>
    </source>
</evidence>
<dbReference type="GO" id="GO:0043190">
    <property type="term" value="C:ATP-binding cassette (ABC) transporter complex"/>
    <property type="evidence" value="ECO:0007669"/>
    <property type="project" value="InterPro"/>
</dbReference>
<dbReference type="GO" id="GO:0042938">
    <property type="term" value="P:dipeptide transport"/>
    <property type="evidence" value="ECO:0007669"/>
    <property type="project" value="TreeGrafter"/>
</dbReference>
<dbReference type="Gene3D" id="3.10.105.10">
    <property type="entry name" value="Dipeptide-binding Protein, Domain 3"/>
    <property type="match status" value="1"/>
</dbReference>
<keyword evidence="1 2" id="KW-0732">Signal</keyword>
<gene>
    <name evidence="4" type="ORF">BEN51_05140</name>
</gene>
<reference evidence="4 5" key="1">
    <citation type="submission" date="2016-08" db="EMBL/GenBank/DDBJ databases">
        <title>Complete Genome Sequence Of The Indigo Reducing Clostridium isatidis DSM15098.</title>
        <authorList>
            <person name="Little G.T."/>
            <person name="Minton N.P."/>
        </authorList>
    </citation>
    <scope>NUCLEOTIDE SEQUENCE [LARGE SCALE GENOMIC DNA]</scope>
    <source>
        <strain evidence="4 5">DSM 15098</strain>
    </source>
</reference>
<feature type="signal peptide" evidence="2">
    <location>
        <begin position="1"/>
        <end position="21"/>
    </location>
</feature>
<protein>
    <recommendedName>
        <fullName evidence="3">Solute-binding protein family 5 domain-containing protein</fullName>
    </recommendedName>
</protein>
<evidence type="ECO:0000259" key="3">
    <source>
        <dbReference type="Pfam" id="PF00496"/>
    </source>
</evidence>
<evidence type="ECO:0000256" key="2">
    <source>
        <dbReference type="SAM" id="SignalP"/>
    </source>
</evidence>
<evidence type="ECO:0000313" key="4">
    <source>
        <dbReference type="EMBL" id="ASW42875.1"/>
    </source>
</evidence>
<dbReference type="SUPFAM" id="SSF53850">
    <property type="entry name" value="Periplasmic binding protein-like II"/>
    <property type="match status" value="1"/>
</dbReference>
<dbReference type="Pfam" id="PF00496">
    <property type="entry name" value="SBP_bac_5"/>
    <property type="match status" value="1"/>
</dbReference>
<organism evidence="4 5">
    <name type="scientific">Clostridium isatidis</name>
    <dbReference type="NCBI Taxonomy" id="182773"/>
    <lineage>
        <taxon>Bacteria</taxon>
        <taxon>Bacillati</taxon>
        <taxon>Bacillota</taxon>
        <taxon>Clostridia</taxon>
        <taxon>Eubacteriales</taxon>
        <taxon>Clostridiaceae</taxon>
        <taxon>Clostridium</taxon>
    </lineage>
</organism>